<evidence type="ECO:0000256" key="3">
    <source>
        <dbReference type="ARBA" id="ARBA00023136"/>
    </source>
</evidence>
<dbReference type="Pfam" id="PF00263">
    <property type="entry name" value="Secretin"/>
    <property type="match status" value="1"/>
</dbReference>
<dbReference type="InParanoid" id="B4D1A6"/>
<comment type="similarity">
    <text evidence="4">Belongs to the bacterial secretin family.</text>
</comment>
<dbReference type="InterPro" id="IPR050810">
    <property type="entry name" value="Bact_Secretion_Sys_Channel"/>
</dbReference>
<dbReference type="STRING" id="497964.CfE428DRAFT_2694"/>
<dbReference type="PANTHER" id="PTHR30332:SF24">
    <property type="entry name" value="SECRETIN GSPD-RELATED"/>
    <property type="match status" value="1"/>
</dbReference>
<name>B4D1A6_9BACT</name>
<sequence>MIITPTLGFAADQSRGGVQSTAEREKARRVGYERQGREAIAAGDAAMNDKDYEKASVFYKQACDTIPNAPYSQSLYDTALKGFCHASVKLAEQRITEGRYADAESTLRVVLDERYDPRCKDAVIILARLEQPDYYNKTIGPKFRANVEQVKQWFIEAQGLYDTGRFYLAKKRCEQILNLDPTNIAARKFEEKIDRALSDYGVSAYNEARADAIAKTDMAWARPVRRFNAPITVEVENVSLQATTERIRRKLERIVIPKLEFREATIREAIDFLKKKSVELDDFSPPGEKGVNIVLKLESAGGAAPAPAGAPAAPIPGIPGLDNGAAAPGAAPGAPAAALGNPADARITVSLTNIPLLEALKYVTGLANLKYKVEPYAVSVVPMTESTDVLVTKEWKIPPDLIPRNPGAGGAAASALAAPVAGGAGAGAGTDVTKGGSGIADRESAKNWLIANGVSFNGNASAIYIIKSSRLIVRNTQDQLDLVEQIVTSTGGQGPVQVEIESKFVEIQQTNLKELGFDWLLGQFNLPSTYNAFAGGGTTGTAPALNPSDFPFVNGGVPVGQNSITAGNRSGNNGISANAIDALLFPINGSSQVAPAIAAVAGVFTDPQFQLVIRALNQKKGVDLLSSPKVTTKSGQRAVIEIIREFRYPTEFTPPQIPQTFGNTGGGILGGGGGSSSTGSFPVTPTTPTAFETRNTGVTLEVEPVIGPDGYTIDLNLVPQVVEFEGFINYGSPITSSVTNPITGTSTQAVITPNVINQPIFSTRKVTTSVSVYDGSTVVLGGLIREDVQKVEDKVPIIGDVPIIGRLFRSSIDQHIKRNLIIFVTARLINAAGEPVRAEDEKEEVIDKVPAPELAPQELPLMPK</sequence>
<evidence type="ECO:0000256" key="1">
    <source>
        <dbReference type="ARBA" id="ARBA00004370"/>
    </source>
</evidence>
<keyword evidence="3" id="KW-0472">Membrane</keyword>
<organism evidence="6 7">
    <name type="scientific">Chthoniobacter flavus Ellin428</name>
    <dbReference type="NCBI Taxonomy" id="497964"/>
    <lineage>
        <taxon>Bacteria</taxon>
        <taxon>Pseudomonadati</taxon>
        <taxon>Verrucomicrobiota</taxon>
        <taxon>Spartobacteria</taxon>
        <taxon>Chthoniobacterales</taxon>
        <taxon>Chthoniobacteraceae</taxon>
        <taxon>Chthoniobacter</taxon>
    </lineage>
</organism>
<evidence type="ECO:0000256" key="2">
    <source>
        <dbReference type="ARBA" id="ARBA00022729"/>
    </source>
</evidence>
<evidence type="ECO:0000313" key="7">
    <source>
        <dbReference type="Proteomes" id="UP000005824"/>
    </source>
</evidence>
<dbReference type="InterPro" id="IPR011990">
    <property type="entry name" value="TPR-like_helical_dom_sf"/>
</dbReference>
<dbReference type="PANTHER" id="PTHR30332">
    <property type="entry name" value="PROBABLE GENERAL SECRETION PATHWAY PROTEIN D"/>
    <property type="match status" value="1"/>
</dbReference>
<proteinExistence type="inferred from homology"/>
<dbReference type="GO" id="GO:0016020">
    <property type="term" value="C:membrane"/>
    <property type="evidence" value="ECO:0007669"/>
    <property type="project" value="UniProtKB-SubCell"/>
</dbReference>
<dbReference type="GO" id="GO:0015627">
    <property type="term" value="C:type II protein secretion system complex"/>
    <property type="evidence" value="ECO:0007669"/>
    <property type="project" value="TreeGrafter"/>
</dbReference>
<gene>
    <name evidence="6" type="ORF">CfE428DRAFT_2694</name>
</gene>
<protein>
    <submittedName>
        <fullName evidence="6">Type II and III secretion system protein</fullName>
    </submittedName>
</protein>
<dbReference type="InterPro" id="IPR004846">
    <property type="entry name" value="T2SS/T3SS_dom"/>
</dbReference>
<comment type="subcellular location">
    <subcellularLocation>
        <location evidence="1">Membrane</location>
    </subcellularLocation>
</comment>
<keyword evidence="7" id="KW-1185">Reference proteome</keyword>
<dbReference type="EMBL" id="ABVL01000007">
    <property type="protein sequence ID" value="EDY19518.1"/>
    <property type="molecule type" value="Genomic_DNA"/>
</dbReference>
<dbReference type="AlphaFoldDB" id="B4D1A6"/>
<dbReference type="NCBIfam" id="NF042912">
    <property type="entry name" value="Amuc_1098_fam"/>
    <property type="match status" value="1"/>
</dbReference>
<accession>B4D1A6</accession>
<feature type="domain" description="Type II/III secretion system secretin-like" evidence="5">
    <location>
        <begin position="615"/>
        <end position="829"/>
    </location>
</feature>
<dbReference type="Gene3D" id="1.25.40.10">
    <property type="entry name" value="Tetratricopeptide repeat domain"/>
    <property type="match status" value="1"/>
</dbReference>
<dbReference type="InterPro" id="IPR049997">
    <property type="entry name" value="Amuc_1098-like"/>
</dbReference>
<comment type="caution">
    <text evidence="6">The sequence shown here is derived from an EMBL/GenBank/DDBJ whole genome shotgun (WGS) entry which is preliminary data.</text>
</comment>
<keyword evidence="2" id="KW-0732">Signal</keyword>
<dbReference type="Proteomes" id="UP000005824">
    <property type="component" value="Unassembled WGS sequence"/>
</dbReference>
<dbReference type="eggNOG" id="COG0457">
    <property type="taxonomic scope" value="Bacteria"/>
</dbReference>
<dbReference type="SUPFAM" id="SSF48452">
    <property type="entry name" value="TPR-like"/>
    <property type="match status" value="1"/>
</dbReference>
<dbReference type="eggNOG" id="COG1450">
    <property type="taxonomic scope" value="Bacteria"/>
</dbReference>
<evidence type="ECO:0000256" key="4">
    <source>
        <dbReference type="RuleBase" id="RU004003"/>
    </source>
</evidence>
<reference evidence="6 7" key="1">
    <citation type="journal article" date="2011" name="J. Bacteriol.">
        <title>Genome sequence of Chthoniobacter flavus Ellin428, an aerobic heterotrophic soil bacterium.</title>
        <authorList>
            <person name="Kant R."/>
            <person name="van Passel M.W."/>
            <person name="Palva A."/>
            <person name="Lucas S."/>
            <person name="Lapidus A."/>
            <person name="Glavina Del Rio T."/>
            <person name="Dalin E."/>
            <person name="Tice H."/>
            <person name="Bruce D."/>
            <person name="Goodwin L."/>
            <person name="Pitluck S."/>
            <person name="Larimer F.W."/>
            <person name="Land M.L."/>
            <person name="Hauser L."/>
            <person name="Sangwan P."/>
            <person name="de Vos W.M."/>
            <person name="Janssen P.H."/>
            <person name="Smidt H."/>
        </authorList>
    </citation>
    <scope>NUCLEOTIDE SEQUENCE [LARGE SCALE GENOMIC DNA]</scope>
    <source>
        <strain evidence="6 7">Ellin428</strain>
    </source>
</reference>
<evidence type="ECO:0000259" key="5">
    <source>
        <dbReference type="Pfam" id="PF00263"/>
    </source>
</evidence>
<evidence type="ECO:0000313" key="6">
    <source>
        <dbReference type="EMBL" id="EDY19518.1"/>
    </source>
</evidence>
<dbReference type="GO" id="GO:0009306">
    <property type="term" value="P:protein secretion"/>
    <property type="evidence" value="ECO:0007669"/>
    <property type="project" value="InterPro"/>
</dbReference>